<evidence type="ECO:0000259" key="3">
    <source>
        <dbReference type="Pfam" id="PF11740"/>
    </source>
</evidence>
<dbReference type="KEGG" id="pfuw:KF707C_27680"/>
<gene>
    <name evidence="4" type="ORF">KF707C_27680</name>
</gene>
<evidence type="ECO:0000256" key="2">
    <source>
        <dbReference type="SAM" id="MobiDB-lite"/>
    </source>
</evidence>
<dbReference type="Pfam" id="PF11740">
    <property type="entry name" value="KfrA_N"/>
    <property type="match status" value="1"/>
</dbReference>
<name>A0AAD1FFK0_METFU</name>
<dbReference type="Proteomes" id="UP000218554">
    <property type="component" value="Chromosome"/>
</dbReference>
<feature type="coiled-coil region" evidence="1">
    <location>
        <begin position="99"/>
        <end position="186"/>
    </location>
</feature>
<keyword evidence="1" id="KW-0175">Coiled coil</keyword>
<sequence length="296" mass="32710">MAVGVPETDVFAAADAVLARGERPTVERVRLELGRGSPARVGALLDQWWGHLAERLRGETRLPTLPAEVSQSFVAIWQQAMLLAEGVAEQALAERRAVIEAERLQVAAVEDEARQLIAKARQQVAAAQAAQHTAETRLADLELLLVQHQTQLADQKSRCTELAEERRVAVQEVTVLRQELQVAQQQLIHERDTATAYLRGIEDRAHREVDRAREESRLAAAQLKIVTRQHGQLRQRLDTVLSQLLEAQQVAAAEKARASTLEQQLVRPTRARRTKAKPTKSKSKAAAQAETPGSGC</sequence>
<accession>A0AAD1FFK0</accession>
<dbReference type="RefSeq" id="WP_036992954.1">
    <property type="nucleotide sequence ID" value="NZ_AJMR01000170.1"/>
</dbReference>
<feature type="region of interest" description="Disordered" evidence="2">
    <location>
        <begin position="258"/>
        <end position="296"/>
    </location>
</feature>
<organism evidence="4 5">
    <name type="scientific">Metapseudomonas furukawaii</name>
    <name type="common">Pseudomonas furukawaii</name>
    <dbReference type="NCBI Taxonomy" id="1149133"/>
    <lineage>
        <taxon>Bacteria</taxon>
        <taxon>Pseudomonadati</taxon>
        <taxon>Pseudomonadota</taxon>
        <taxon>Gammaproteobacteria</taxon>
        <taxon>Pseudomonadales</taxon>
        <taxon>Pseudomonadaceae</taxon>
        <taxon>Metapseudomonas</taxon>
    </lineage>
</organism>
<protein>
    <recommendedName>
        <fullName evidence="3">KfrA N-terminal DNA-binding domain-containing protein</fullName>
    </recommendedName>
</protein>
<feature type="compositionally biased region" description="Basic residues" evidence="2">
    <location>
        <begin position="269"/>
        <end position="283"/>
    </location>
</feature>
<dbReference type="AlphaFoldDB" id="A0AAD1FFK0"/>
<dbReference type="InterPro" id="IPR021104">
    <property type="entry name" value="KfrA_DNA-bd_N"/>
</dbReference>
<keyword evidence="5" id="KW-1185">Reference proteome</keyword>
<proteinExistence type="predicted"/>
<evidence type="ECO:0000313" key="5">
    <source>
        <dbReference type="Proteomes" id="UP000218554"/>
    </source>
</evidence>
<reference evidence="4 5" key="2">
    <citation type="journal article" date="2017" name="Int. J. Syst. Evol. Microbiol.">
        <title>Pseudomonas furukawaii sp. nov., a polychlorinated biphenyl-degrading bacterium isolated from biphenyl-contaminated soil in Japan.</title>
        <authorList>
            <person name="Kimura N."/>
            <person name="Watanabe T."/>
            <person name="Suenaga H."/>
            <person name="Fujihara H."/>
            <person name="Futagami T."/>
            <person name="Goto M."/>
            <person name="Hanada S."/>
            <person name="Hirose J."/>
        </authorList>
    </citation>
    <scope>NUCLEOTIDE SEQUENCE [LARGE SCALE GENOMIC DNA]</scope>
    <source>
        <strain evidence="5">DSM 10086 / NBRC 110670 / KF707</strain>
    </source>
</reference>
<evidence type="ECO:0000313" key="4">
    <source>
        <dbReference type="EMBL" id="BAU74456.1"/>
    </source>
</evidence>
<dbReference type="EMBL" id="AP014862">
    <property type="protein sequence ID" value="BAU74456.1"/>
    <property type="molecule type" value="Genomic_DNA"/>
</dbReference>
<reference evidence="5" key="1">
    <citation type="submission" date="2015-05" db="EMBL/GenBank/DDBJ databases">
        <title>Draft genome sequencing of a biphenyl-degrading bacterium, Pseudomonas balearica KF707 (=NBRC110670).</title>
        <authorList>
            <person name="Kimura N."/>
            <person name="Hirose J."/>
            <person name="Watanabe T."/>
            <person name="Suenaga H."/>
            <person name="Fujihara H."/>
            <person name="Noguchi M."/>
            <person name="Hashimoto M."/>
            <person name="Shimodaira J."/>
            <person name="Tsuchikane K."/>
            <person name="Hosoyama A."/>
            <person name="Yamazoe A."/>
            <person name="Fujita N."/>
            <person name="Furukawa K."/>
        </authorList>
    </citation>
    <scope>NUCLEOTIDE SEQUENCE [LARGE SCALE GENOMIC DNA]</scope>
    <source>
        <strain evidence="5">DSM 10086 / NBRC 110670 / KF707</strain>
    </source>
</reference>
<evidence type="ECO:0000256" key="1">
    <source>
        <dbReference type="SAM" id="Coils"/>
    </source>
</evidence>
<feature type="domain" description="KfrA N-terminal DNA-binding" evidence="3">
    <location>
        <begin position="8"/>
        <end position="124"/>
    </location>
</feature>